<keyword evidence="1" id="KW-0539">Nucleus</keyword>
<organism evidence="2 3">
    <name type="scientific">Myodes glareolus</name>
    <name type="common">Bank vole</name>
    <name type="synonym">Clethrionomys glareolus</name>
    <dbReference type="NCBI Taxonomy" id="447135"/>
    <lineage>
        <taxon>Eukaryota</taxon>
        <taxon>Metazoa</taxon>
        <taxon>Chordata</taxon>
        <taxon>Craniata</taxon>
        <taxon>Vertebrata</taxon>
        <taxon>Euteleostomi</taxon>
        <taxon>Mammalia</taxon>
        <taxon>Eutheria</taxon>
        <taxon>Euarchontoglires</taxon>
        <taxon>Glires</taxon>
        <taxon>Rodentia</taxon>
        <taxon>Myomorpha</taxon>
        <taxon>Muroidea</taxon>
        <taxon>Cricetidae</taxon>
        <taxon>Arvicolinae</taxon>
        <taxon>Myodes</taxon>
    </lineage>
</organism>
<evidence type="ECO:0000256" key="1">
    <source>
        <dbReference type="ARBA" id="ARBA00023242"/>
    </source>
</evidence>
<accession>A0AAW0HF11</accession>
<dbReference type="InterPro" id="IPR029055">
    <property type="entry name" value="Ntn_hydrolases_N"/>
</dbReference>
<comment type="caution">
    <text evidence="2">The sequence shown here is derived from an EMBL/GenBank/DDBJ whole genome shotgun (WGS) entry which is preliminary data.</text>
</comment>
<dbReference type="SUPFAM" id="SSF56235">
    <property type="entry name" value="N-terminal nucleophile aminohydrolases (Ntn hydrolases)"/>
    <property type="match status" value="1"/>
</dbReference>
<dbReference type="GO" id="GO:0005839">
    <property type="term" value="C:proteasome core complex"/>
    <property type="evidence" value="ECO:0007669"/>
    <property type="project" value="InterPro"/>
</dbReference>
<name>A0AAW0HF11_MYOGA</name>
<dbReference type="Pfam" id="PF00227">
    <property type="entry name" value="Proteasome"/>
    <property type="match status" value="1"/>
</dbReference>
<protein>
    <submittedName>
        <fullName evidence="2">Uncharacterized protein</fullName>
    </submittedName>
</protein>
<reference evidence="2 3" key="1">
    <citation type="journal article" date="2023" name="bioRxiv">
        <title>Conserved and derived expression patterns and positive selection on dental genes reveal complex evolutionary context of ever-growing rodent molars.</title>
        <authorList>
            <person name="Calamari Z.T."/>
            <person name="Song A."/>
            <person name="Cohen E."/>
            <person name="Akter M."/>
            <person name="Roy R.D."/>
            <person name="Hallikas O."/>
            <person name="Christensen M.M."/>
            <person name="Li P."/>
            <person name="Marangoni P."/>
            <person name="Jernvall J."/>
            <person name="Klein O.D."/>
        </authorList>
    </citation>
    <scope>NUCLEOTIDE SEQUENCE [LARGE SCALE GENOMIC DNA]</scope>
    <source>
        <strain evidence="2">V071</strain>
    </source>
</reference>
<dbReference type="AlphaFoldDB" id="A0AAW0HF11"/>
<gene>
    <name evidence="2" type="ORF">U0070_006278</name>
</gene>
<evidence type="ECO:0000313" key="2">
    <source>
        <dbReference type="EMBL" id="KAK7801295.1"/>
    </source>
</evidence>
<dbReference type="InterPro" id="IPR001353">
    <property type="entry name" value="Proteasome_sua/b"/>
</dbReference>
<keyword evidence="3" id="KW-1185">Reference proteome</keyword>
<dbReference type="Gene3D" id="3.60.20.10">
    <property type="entry name" value="Glutamine Phosphoribosylpyrophosphate, subunit 1, domain 1"/>
    <property type="match status" value="1"/>
</dbReference>
<dbReference type="GO" id="GO:0051603">
    <property type="term" value="P:proteolysis involved in protein catabolic process"/>
    <property type="evidence" value="ECO:0007669"/>
    <property type="project" value="InterPro"/>
</dbReference>
<dbReference type="EMBL" id="JBBHLL010000513">
    <property type="protein sequence ID" value="KAK7801295.1"/>
    <property type="molecule type" value="Genomic_DNA"/>
</dbReference>
<evidence type="ECO:0000313" key="3">
    <source>
        <dbReference type="Proteomes" id="UP001488838"/>
    </source>
</evidence>
<dbReference type="Proteomes" id="UP001488838">
    <property type="component" value="Unassembled WGS sequence"/>
</dbReference>
<proteinExistence type="predicted"/>
<sequence length="73" mass="7928">MDQGYSYDLEVEQAYDLARRAIYQVTYRDAYSEGSVNLYDGANSCRSTSLSFSLLGKGTSSPAGLQPPSCSSQ</sequence>